<reference evidence="1 2" key="1">
    <citation type="journal article" date="2023" name="ACS Omega">
        <title>Identification of the Neoaspergillic Acid Biosynthesis Gene Cluster by Establishing an In Vitro CRISPR-Ribonucleoprotein Genetic System in Aspergillus melleus.</title>
        <authorList>
            <person name="Yuan B."/>
            <person name="Grau M.F."/>
            <person name="Murata R.M."/>
            <person name="Torok T."/>
            <person name="Venkateswaran K."/>
            <person name="Stajich J.E."/>
            <person name="Wang C.C.C."/>
        </authorList>
    </citation>
    <scope>NUCLEOTIDE SEQUENCE [LARGE SCALE GENOMIC DNA]</scope>
    <source>
        <strain evidence="1 2">IMV 1140</strain>
    </source>
</reference>
<accession>A0ACC3ANK7</accession>
<protein>
    <submittedName>
        <fullName evidence="1">Uncharacterized protein</fullName>
    </submittedName>
</protein>
<organism evidence="1 2">
    <name type="scientific">Aspergillus melleus</name>
    <dbReference type="NCBI Taxonomy" id="138277"/>
    <lineage>
        <taxon>Eukaryota</taxon>
        <taxon>Fungi</taxon>
        <taxon>Dikarya</taxon>
        <taxon>Ascomycota</taxon>
        <taxon>Pezizomycotina</taxon>
        <taxon>Eurotiomycetes</taxon>
        <taxon>Eurotiomycetidae</taxon>
        <taxon>Eurotiales</taxon>
        <taxon>Aspergillaceae</taxon>
        <taxon>Aspergillus</taxon>
        <taxon>Aspergillus subgen. Circumdati</taxon>
    </lineage>
</organism>
<evidence type="ECO:0000313" key="1">
    <source>
        <dbReference type="EMBL" id="KAK1139200.1"/>
    </source>
</evidence>
<name>A0ACC3ANK7_9EURO</name>
<dbReference type="EMBL" id="JAOPJF010000114">
    <property type="protein sequence ID" value="KAK1139200.1"/>
    <property type="molecule type" value="Genomic_DNA"/>
</dbReference>
<dbReference type="Proteomes" id="UP001177260">
    <property type="component" value="Unassembled WGS sequence"/>
</dbReference>
<comment type="caution">
    <text evidence="1">The sequence shown here is derived from an EMBL/GenBank/DDBJ whole genome shotgun (WGS) entry which is preliminary data.</text>
</comment>
<sequence length="618" mass="67865">MNPQAQQNAASDSSQAPSGQSGQYSHEGGHASFVNGFPQMSSGSESVGPALTPLYGPLSFPGQRPGGKFNPAKNHIPVAMPPGMDMSGAQRAGYNSPLVLMPNAPMFNGMGPVPPFTSSPVAGPEQLGHIPYMPTTMYPNMNPSYPMMPAAMQGYPFPYIMNCDIQDVAGPKRTHWPGSEENKMTATSSVENSNQSEYYTGSTNPSSENPALQGFSFNQPPQMAAACVPYQMMKSSTGYILQDLECLTQQEPAIPRAVPAMWTNASELTLAKCLENREGITNVYIRGFLPETTDEVLHAYASRFGKIDRCKAIVDLDTSLCKGFGFVQYFNFESCENCIRGFYYLGYQASFAQKSRNSRLKDLEDKTSTNIYCTNLPIEWTEANLRHHFEPFRVVSEKISRDEKTGVSKEVGFARFETREIAEKVLMEYHNNVAPDGVKLLLRFADTKAQKLLKQQSNERRAYRAGEYNYSVEVVQGSTPSPSVNRLQQAISHLSPTSQNSYVSPVGVGATWTPATSISPSYPLVKNPVTNMRFNSLSSRNSPGNLESTPLHRGRMSVGRNSWMNNATGPAKSSLPFTPRIGRRTGSSSSQKENIKAESLSPISSRREIIVHSPRSVV</sequence>
<keyword evidence="2" id="KW-1185">Reference proteome</keyword>
<proteinExistence type="predicted"/>
<gene>
    <name evidence="1" type="ORF">N8T08_001195</name>
</gene>
<evidence type="ECO:0000313" key="2">
    <source>
        <dbReference type="Proteomes" id="UP001177260"/>
    </source>
</evidence>